<organism evidence="2 3">
    <name type="scientific">Elysia chlorotica</name>
    <name type="common">Eastern emerald elysia</name>
    <name type="synonym">Sea slug</name>
    <dbReference type="NCBI Taxonomy" id="188477"/>
    <lineage>
        <taxon>Eukaryota</taxon>
        <taxon>Metazoa</taxon>
        <taxon>Spiralia</taxon>
        <taxon>Lophotrochozoa</taxon>
        <taxon>Mollusca</taxon>
        <taxon>Gastropoda</taxon>
        <taxon>Heterobranchia</taxon>
        <taxon>Euthyneura</taxon>
        <taxon>Panpulmonata</taxon>
        <taxon>Sacoglossa</taxon>
        <taxon>Placobranchoidea</taxon>
        <taxon>Plakobranchidae</taxon>
        <taxon>Elysia</taxon>
    </lineage>
</organism>
<dbReference type="AlphaFoldDB" id="A0A433T6I9"/>
<evidence type="ECO:0000313" key="3">
    <source>
        <dbReference type="Proteomes" id="UP000271974"/>
    </source>
</evidence>
<dbReference type="EMBL" id="RQTK01000604">
    <property type="protein sequence ID" value="RUS77169.1"/>
    <property type="molecule type" value="Genomic_DNA"/>
</dbReference>
<keyword evidence="3" id="KW-1185">Reference proteome</keyword>
<evidence type="ECO:0000313" key="2">
    <source>
        <dbReference type="EMBL" id="RUS77169.1"/>
    </source>
</evidence>
<dbReference type="Proteomes" id="UP000271974">
    <property type="component" value="Unassembled WGS sequence"/>
</dbReference>
<comment type="caution">
    <text evidence="2">The sequence shown here is derived from an EMBL/GenBank/DDBJ whole genome shotgun (WGS) entry which is preliminary data.</text>
</comment>
<feature type="compositionally biased region" description="Basic and acidic residues" evidence="1">
    <location>
        <begin position="31"/>
        <end position="51"/>
    </location>
</feature>
<feature type="region of interest" description="Disordered" evidence="1">
    <location>
        <begin position="31"/>
        <end position="56"/>
    </location>
</feature>
<reference evidence="2 3" key="1">
    <citation type="submission" date="2019-01" db="EMBL/GenBank/DDBJ databases">
        <title>A draft genome assembly of the solar-powered sea slug Elysia chlorotica.</title>
        <authorList>
            <person name="Cai H."/>
            <person name="Li Q."/>
            <person name="Fang X."/>
            <person name="Li J."/>
            <person name="Curtis N.E."/>
            <person name="Altenburger A."/>
            <person name="Shibata T."/>
            <person name="Feng M."/>
            <person name="Maeda T."/>
            <person name="Schwartz J.A."/>
            <person name="Shigenobu S."/>
            <person name="Lundholm N."/>
            <person name="Nishiyama T."/>
            <person name="Yang H."/>
            <person name="Hasebe M."/>
            <person name="Li S."/>
            <person name="Pierce S.K."/>
            <person name="Wang J."/>
        </authorList>
    </citation>
    <scope>NUCLEOTIDE SEQUENCE [LARGE SCALE GENOMIC DNA]</scope>
    <source>
        <strain evidence="2">EC2010</strain>
        <tissue evidence="2">Whole organism of an adult</tissue>
    </source>
</reference>
<gene>
    <name evidence="2" type="ORF">EGW08_015076</name>
</gene>
<name>A0A433T6I9_ELYCH</name>
<evidence type="ECO:0000256" key="1">
    <source>
        <dbReference type="SAM" id="MobiDB-lite"/>
    </source>
</evidence>
<sequence>MELIKRGTLRVEKAETVEAKRRRVEMCEFRGEQEDLRAGGDPCRKTPEKKTPTANGEIASTNRTLNGREFQSLESLVEGSSPSICVSLRLSCSDDTLSIWSSYCLRVELRLDTYEDSNTRGYHGFRYHKESYGQREFPEDVFGACAAGVSTFDYSGGSDPGGLVLASLIILFGGWEMGDHPRVWVKFGVTGVVVVVQTLLCKGDTAKREGGWQSLANPTICTICPPTREAMVEEKGVRFFTEGWGPFLLVNEHTAAA</sequence>
<accession>A0A433T6I9</accession>
<proteinExistence type="predicted"/>
<protein>
    <submittedName>
        <fullName evidence="2">Uncharacterized protein</fullName>
    </submittedName>
</protein>